<name>A0A8S0U3Z8_OLEEU</name>
<keyword evidence="2" id="KW-1185">Reference proteome</keyword>
<comment type="caution">
    <text evidence="1">The sequence shown here is derived from an EMBL/GenBank/DDBJ whole genome shotgun (WGS) entry which is preliminary data.</text>
</comment>
<dbReference type="Gramene" id="OE9A069978T1">
    <property type="protein sequence ID" value="OE9A069978C1"/>
    <property type="gene ID" value="OE9A069978"/>
</dbReference>
<proteinExistence type="predicted"/>
<reference evidence="1 2" key="1">
    <citation type="submission" date="2019-12" db="EMBL/GenBank/DDBJ databases">
        <authorList>
            <person name="Alioto T."/>
            <person name="Alioto T."/>
            <person name="Gomez Garrido J."/>
        </authorList>
    </citation>
    <scope>NUCLEOTIDE SEQUENCE [LARGE SCALE GENOMIC DNA]</scope>
</reference>
<gene>
    <name evidence="1" type="ORF">OLEA9_A069978</name>
</gene>
<organism evidence="1 2">
    <name type="scientific">Olea europaea subsp. europaea</name>
    <dbReference type="NCBI Taxonomy" id="158383"/>
    <lineage>
        <taxon>Eukaryota</taxon>
        <taxon>Viridiplantae</taxon>
        <taxon>Streptophyta</taxon>
        <taxon>Embryophyta</taxon>
        <taxon>Tracheophyta</taxon>
        <taxon>Spermatophyta</taxon>
        <taxon>Magnoliopsida</taxon>
        <taxon>eudicotyledons</taxon>
        <taxon>Gunneridae</taxon>
        <taxon>Pentapetalae</taxon>
        <taxon>asterids</taxon>
        <taxon>lamiids</taxon>
        <taxon>Lamiales</taxon>
        <taxon>Oleaceae</taxon>
        <taxon>Oleeae</taxon>
        <taxon>Olea</taxon>
    </lineage>
</organism>
<accession>A0A8S0U3Z8</accession>
<evidence type="ECO:0000313" key="2">
    <source>
        <dbReference type="Proteomes" id="UP000594638"/>
    </source>
</evidence>
<protein>
    <submittedName>
        <fullName evidence="1">Uncharacterized protein</fullName>
    </submittedName>
</protein>
<sequence>MTTYGSLQTDLTIKYSEIYMEFGSIKEALDQKNDSTMKLLPPGGIAVWRRSSLQGLWHLSSWVLDPCSCYFLPVSMFD</sequence>
<evidence type="ECO:0000313" key="1">
    <source>
        <dbReference type="EMBL" id="CAA3012021.1"/>
    </source>
</evidence>
<dbReference type="EMBL" id="CACTIH010007387">
    <property type="protein sequence ID" value="CAA3012021.1"/>
    <property type="molecule type" value="Genomic_DNA"/>
</dbReference>
<dbReference type="AlphaFoldDB" id="A0A8S0U3Z8"/>
<dbReference type="Proteomes" id="UP000594638">
    <property type="component" value="Unassembled WGS sequence"/>
</dbReference>